<dbReference type="EMBL" id="CP163444">
    <property type="protein sequence ID" value="XDQ71996.1"/>
    <property type="molecule type" value="Genomic_DNA"/>
</dbReference>
<dbReference type="RefSeq" id="WP_369144653.1">
    <property type="nucleotide sequence ID" value="NZ_CP163444.1"/>
</dbReference>
<dbReference type="SUPFAM" id="SSF56349">
    <property type="entry name" value="DNA breaking-rejoining enzymes"/>
    <property type="match status" value="1"/>
</dbReference>
<dbReference type="GO" id="GO:0006310">
    <property type="term" value="P:DNA recombination"/>
    <property type="evidence" value="ECO:0007669"/>
    <property type="project" value="UniProtKB-KW"/>
</dbReference>
<proteinExistence type="predicted"/>
<dbReference type="GO" id="GO:0003677">
    <property type="term" value="F:DNA binding"/>
    <property type="evidence" value="ECO:0007669"/>
    <property type="project" value="InterPro"/>
</dbReference>
<keyword evidence="1" id="KW-0233">DNA recombination</keyword>
<dbReference type="InterPro" id="IPR011010">
    <property type="entry name" value="DNA_brk_join_enz"/>
</dbReference>
<name>A0AB39SYL5_9ACTN</name>
<dbReference type="GO" id="GO:0015074">
    <property type="term" value="P:DNA integration"/>
    <property type="evidence" value="ECO:0007669"/>
    <property type="project" value="InterPro"/>
</dbReference>
<keyword evidence="2" id="KW-0175">Coiled coil</keyword>
<accession>A0AB39SYL5</accession>
<evidence type="ECO:0000313" key="4">
    <source>
        <dbReference type="EMBL" id="XDQ71996.1"/>
    </source>
</evidence>
<sequence>MSGWRAAEWDEGALLFTAAPGNPATSVFICRVAACSTHVAHNGGRCSACSRARWSRGNPSDFDVTYVPDAARRRPNISTGSLPGVSQFSLSEVSSAVRREIQYGIQQRDAAGINLVPQRVRRMVVALPAPLPTLLDLDESFVRELPAELAGMLNGILQHVRRARLEYEGTDPTSGDVWECSLVGLAAGPGRKYTAMHGVIDFRPVRQAWLRELLKDYGRAVRPNVIEFRQTVYAATLASAALTDRPHGDAPERLSMADMSAVVEAFRIAKRPENGQDYSTSHRRALLRLWRAFLEYVRQAGLMDHIPGGFALNPKFHTIAAVEISEDEIGRAIPEHVISQLDAHIELLGTSTAYESGGWTAADFARMYQVAYMVLRDTGRRPGEVTSLRRDCLQWIDGKPTLIYDNHKRRRHGRRLPITEATAQEIESWQKALQGLPPVPACEQWLFPSPGQRNRPRRGHLTPAQFCNRIFRAWVDEVIPALVDERLSDDGEPLPYDRAQIVPYGFRHAYAQRHADAGTRPDVLRELMDHRSLDVTMGYYKVSLSRKQEAVRSVASLAVDRHGNSRGFSDPLAYEVESVGVPYGGCTEPSNVKAGGGHCRIRFQCAGCDFYRPDPSYLPALEQQIADLRADKEAALAMEAADWVVRNLDDQIRAYSKSAVEMRRKLDALPAEERAVVESASRELRKARSAAAFVPLQALTTRSPE</sequence>
<feature type="coiled-coil region" evidence="2">
    <location>
        <begin position="618"/>
        <end position="665"/>
    </location>
</feature>
<evidence type="ECO:0000259" key="3">
    <source>
        <dbReference type="PROSITE" id="PS51898"/>
    </source>
</evidence>
<dbReference type="AlphaFoldDB" id="A0AB39SYL5"/>
<dbReference type="CDD" id="cd00397">
    <property type="entry name" value="DNA_BRE_C"/>
    <property type="match status" value="1"/>
</dbReference>
<dbReference type="InterPro" id="IPR002104">
    <property type="entry name" value="Integrase_catalytic"/>
</dbReference>
<feature type="domain" description="Tyr recombinase" evidence="3">
    <location>
        <begin position="336"/>
        <end position="552"/>
    </location>
</feature>
<dbReference type="Pfam" id="PF00589">
    <property type="entry name" value="Phage_integrase"/>
    <property type="match status" value="1"/>
</dbReference>
<evidence type="ECO:0000256" key="1">
    <source>
        <dbReference type="ARBA" id="ARBA00023172"/>
    </source>
</evidence>
<gene>
    <name evidence="4" type="ORF">AB5J54_16400</name>
</gene>
<dbReference type="InterPro" id="IPR013762">
    <property type="entry name" value="Integrase-like_cat_sf"/>
</dbReference>
<dbReference type="Gene3D" id="1.10.443.10">
    <property type="entry name" value="Intergrase catalytic core"/>
    <property type="match status" value="1"/>
</dbReference>
<protein>
    <submittedName>
        <fullName evidence="4">Tyrosine-type recombinase/integrase</fullName>
    </submittedName>
</protein>
<reference evidence="4" key="1">
    <citation type="submission" date="2024-07" db="EMBL/GenBank/DDBJ databases">
        <authorList>
            <person name="Yu S.T."/>
        </authorList>
    </citation>
    <scope>NUCLEOTIDE SEQUENCE</scope>
    <source>
        <strain evidence="4">R44</strain>
    </source>
</reference>
<evidence type="ECO:0000256" key="2">
    <source>
        <dbReference type="SAM" id="Coils"/>
    </source>
</evidence>
<dbReference type="PROSITE" id="PS51898">
    <property type="entry name" value="TYR_RECOMBINASE"/>
    <property type="match status" value="1"/>
</dbReference>
<organism evidence="4">
    <name type="scientific">Streptomyces sp. R44</name>
    <dbReference type="NCBI Taxonomy" id="3238633"/>
    <lineage>
        <taxon>Bacteria</taxon>
        <taxon>Bacillati</taxon>
        <taxon>Actinomycetota</taxon>
        <taxon>Actinomycetes</taxon>
        <taxon>Kitasatosporales</taxon>
        <taxon>Streptomycetaceae</taxon>
        <taxon>Streptomyces</taxon>
    </lineage>
</organism>